<name>A0A2G5U1J4_9PELO</name>
<feature type="compositionally biased region" description="Polar residues" evidence="7">
    <location>
        <begin position="621"/>
        <end position="634"/>
    </location>
</feature>
<feature type="domain" description="Integrase catalytic" evidence="8">
    <location>
        <begin position="1793"/>
        <end position="1977"/>
    </location>
</feature>
<dbReference type="GO" id="GO:0003676">
    <property type="term" value="F:nucleic acid binding"/>
    <property type="evidence" value="ECO:0007669"/>
    <property type="project" value="InterPro"/>
</dbReference>
<evidence type="ECO:0000313" key="10">
    <source>
        <dbReference type="Proteomes" id="UP000230233"/>
    </source>
</evidence>
<dbReference type="InterPro" id="IPR012337">
    <property type="entry name" value="RNaseH-like_sf"/>
</dbReference>
<dbReference type="InterPro" id="IPR043502">
    <property type="entry name" value="DNA/RNA_pol_sf"/>
</dbReference>
<accession>A0A2G5U1J4</accession>
<dbReference type="Pfam" id="PF03564">
    <property type="entry name" value="DUF1759"/>
    <property type="match status" value="1"/>
</dbReference>
<dbReference type="GO" id="GO:0006508">
    <property type="term" value="P:proteolysis"/>
    <property type="evidence" value="ECO:0007669"/>
    <property type="project" value="InterPro"/>
</dbReference>
<protein>
    <recommendedName>
        <fullName evidence="8">Integrase catalytic domain-containing protein</fullName>
    </recommendedName>
</protein>
<feature type="compositionally biased region" description="Polar residues" evidence="7">
    <location>
        <begin position="209"/>
        <end position="229"/>
    </location>
</feature>
<dbReference type="InterPro" id="IPR005312">
    <property type="entry name" value="DUF1759"/>
</dbReference>
<keyword evidence="1" id="KW-0808">Transferase</keyword>
<dbReference type="InterPro" id="IPR001969">
    <property type="entry name" value="Aspartic_peptidase_AS"/>
</dbReference>
<evidence type="ECO:0000256" key="5">
    <source>
        <dbReference type="ARBA" id="ARBA00022801"/>
    </source>
</evidence>
<dbReference type="InterPro" id="IPR001584">
    <property type="entry name" value="Integrase_cat-core"/>
</dbReference>
<dbReference type="SUPFAM" id="SSF53098">
    <property type="entry name" value="Ribonuclease H-like"/>
    <property type="match status" value="1"/>
</dbReference>
<feature type="compositionally biased region" description="Basic residues" evidence="7">
    <location>
        <begin position="25"/>
        <end position="42"/>
    </location>
</feature>
<keyword evidence="4" id="KW-0255">Endonuclease</keyword>
<keyword evidence="2" id="KW-0548">Nucleotidyltransferase</keyword>
<dbReference type="EMBL" id="PDUG01000004">
    <property type="protein sequence ID" value="PIC33388.1"/>
    <property type="molecule type" value="Genomic_DNA"/>
</dbReference>
<reference evidence="10" key="1">
    <citation type="submission" date="2017-10" db="EMBL/GenBank/DDBJ databases">
        <title>Rapid genome shrinkage in a self-fertile nematode reveals novel sperm competition proteins.</title>
        <authorList>
            <person name="Yin D."/>
            <person name="Schwarz E.M."/>
            <person name="Thomas C.G."/>
            <person name="Felde R.L."/>
            <person name="Korf I.F."/>
            <person name="Cutter A.D."/>
            <person name="Schartner C.M."/>
            <person name="Ralston E.J."/>
            <person name="Meyer B.J."/>
            <person name="Haag E.S."/>
        </authorList>
    </citation>
    <scope>NUCLEOTIDE SEQUENCE [LARGE SCALE GENOMIC DNA]</scope>
    <source>
        <strain evidence="10">JU1422</strain>
    </source>
</reference>
<feature type="region of interest" description="Disordered" evidence="7">
    <location>
        <begin position="1"/>
        <end position="50"/>
    </location>
</feature>
<evidence type="ECO:0000259" key="8">
    <source>
        <dbReference type="PROSITE" id="PS50994"/>
    </source>
</evidence>
<dbReference type="InterPro" id="IPR000477">
    <property type="entry name" value="RT_dom"/>
</dbReference>
<dbReference type="GO" id="GO:0004519">
    <property type="term" value="F:endonuclease activity"/>
    <property type="evidence" value="ECO:0007669"/>
    <property type="project" value="UniProtKB-KW"/>
</dbReference>
<dbReference type="PROSITE" id="PS00141">
    <property type="entry name" value="ASP_PROTEASE"/>
    <property type="match status" value="1"/>
</dbReference>
<dbReference type="Gene3D" id="3.10.10.10">
    <property type="entry name" value="HIV Type 1 Reverse Transcriptase, subunit A, domain 1"/>
    <property type="match status" value="1"/>
</dbReference>
<dbReference type="Pfam" id="PF05380">
    <property type="entry name" value="Peptidase_A17"/>
    <property type="match status" value="1"/>
</dbReference>
<dbReference type="GO" id="GO:0042575">
    <property type="term" value="C:DNA polymerase complex"/>
    <property type="evidence" value="ECO:0007669"/>
    <property type="project" value="UniProtKB-ARBA"/>
</dbReference>
<dbReference type="Pfam" id="PF18701">
    <property type="entry name" value="DUF5641"/>
    <property type="match status" value="1"/>
</dbReference>
<evidence type="ECO:0000313" key="9">
    <source>
        <dbReference type="EMBL" id="PIC33388.1"/>
    </source>
</evidence>
<dbReference type="InterPro" id="IPR036397">
    <property type="entry name" value="RNaseH_sf"/>
</dbReference>
<proteinExistence type="predicted"/>
<evidence type="ECO:0000256" key="3">
    <source>
        <dbReference type="ARBA" id="ARBA00022722"/>
    </source>
</evidence>
<dbReference type="GO" id="GO:0015074">
    <property type="term" value="P:DNA integration"/>
    <property type="evidence" value="ECO:0007669"/>
    <property type="project" value="InterPro"/>
</dbReference>
<feature type="compositionally biased region" description="Polar residues" evidence="7">
    <location>
        <begin position="362"/>
        <end position="372"/>
    </location>
</feature>
<feature type="compositionally biased region" description="Low complexity" evidence="7">
    <location>
        <begin position="14"/>
        <end position="24"/>
    </location>
</feature>
<evidence type="ECO:0000256" key="1">
    <source>
        <dbReference type="ARBA" id="ARBA00022679"/>
    </source>
</evidence>
<dbReference type="InterPro" id="IPR040676">
    <property type="entry name" value="DUF5641"/>
</dbReference>
<feature type="region of interest" description="Disordered" evidence="7">
    <location>
        <begin position="618"/>
        <end position="663"/>
    </location>
</feature>
<dbReference type="PROSITE" id="PS50994">
    <property type="entry name" value="INTEGRASE"/>
    <property type="match status" value="1"/>
</dbReference>
<dbReference type="STRING" id="1611254.A0A2G5U1J4"/>
<comment type="caution">
    <text evidence="9">The sequence shown here is derived from an EMBL/GenBank/DDBJ whole genome shotgun (WGS) entry which is preliminary data.</text>
</comment>
<keyword evidence="6" id="KW-0695">RNA-directed DNA polymerase</keyword>
<keyword evidence="10" id="KW-1185">Reference proteome</keyword>
<dbReference type="InterPro" id="IPR008042">
    <property type="entry name" value="Retrotrans_Pao"/>
</dbReference>
<keyword evidence="5" id="KW-0378">Hydrolase</keyword>
<gene>
    <name evidence="9" type="primary">Cnig_chr_IV.g13384</name>
    <name evidence="9" type="ORF">B9Z55_013384</name>
</gene>
<dbReference type="InterPro" id="IPR043128">
    <property type="entry name" value="Rev_trsase/Diguanyl_cyclase"/>
</dbReference>
<dbReference type="InterPro" id="IPR041588">
    <property type="entry name" value="Integrase_H2C2"/>
</dbReference>
<sequence length="2206" mass="250838">METAVVSKDSATGRSQSATSTCRRSTSRRRQPRSKASKSNRPSKKDPVPWTTLVPAKIQFTKLGNQAIDLISEVRKLLNGDRGTEFISVIQASFRKINEFITALNTANNEALRLIDKHTALSSTSEIRNRNYLALSQHISERNYESIVESLEDLLAEVTQILQNTSNPVAPAKKTDDTPVHCEKANEMIAKLPSLHSISQSDGSEHNEGLSSHQDNNEELSSPQSTSQMKPPFQPIVVKKLFPTNPEADPSALDNSSSHHIAELPVYPQSGTNQRAQQSISPIQGDQLQNMLSEFIRDFETKFKAFSENTDHKFRQMSQLQDRFNQQLESLHDNMALVQDQIIDQQQINNEQITRDWETKASEVNNGNVSSSPRDEQAESPFRSSPPMVLPSPLVSPHISPVQISPTPSISYPATDINNILQTLSPFSGNPDEYALFITRFTSLVHNNPGIETIMKHNILLSLLKDEAQDLITTDDLSEESYNNLRNNLELVYNRTADRRIQLMDNFKKLSIHQLDYKQMERDVMRHLCVGTSLKKNGITINDPFVIDIFVAKLPVRIMRSVIKKNRVKPLSFMDTISLVQTLISENRAIDEAEQKKNASTPLTEVCVAEAKAVTEAEVNHVSSNQPTSNQSYTHKPKQASNHNHKSNQQTRSKTQFKDRPKSRFQTTPCLFCEQDHAAFQTESIANPSIPSSPSSSIHNPVTDTHTTVDPTSHLSPTIPHTPQIFHLEPNHSIDTITVNLSLVSDPDYTLPIIQLRTPSGTLINALVDSGATTSIISKSTAKRLKCPIHEQRLINFKGFISATGPQNISFYKLELLDKNGNIWNTIIPEYNDLPTVIKPPVFSTEDEQFLHEHQIDPKKLMQLKRFSGRPIDLILGNNILPNILSTSIRHILPSGRLVEDTPLGFITHPSPVPNELCSQIPPSITEITNHLDTVTILTIDTPDYIKSETDSGIWLETVSSGHHISDTKLDQLLEQASDLEMLGIEPPPAIQTKKALNDELIQKFKSTATRDDENKVYVKFPFNGKESELKDNYPVAIKRLFALLKQLQNIKDLQAYDEIIQQQLSTGIIEVLPETETNNGPHYYIPHRVVVKQDSLTTKLRIVLDASSHQRNEQSLNDCIFPGPSILKSIVGILLRSRTTPYLLIADLEKAFHQVRLQSEHRNVTKFLWLKDISKPPTPDNIITFRFTRIPFGITASPFLLAVTILLYMALNPHPINDKITQNLYVDNVTFTPSTLQEVLADYRASKDVFRSMHMNLREFMCNDKTILAQIPEEDRAKSSTCKFLGHSWNAEQDTFTIKIAVPPPGHPTKRQLASFQASTFDPLGLIAPIIVAIKSLMAKVHEANIKWKDPIPDHLMEEYEAIRAMFTETTFTVPRQVTPLNGYNKVSLVIFSDATLEHYAMCAYLRFECADGTVESRLIFSKSKVRPTNTANLTIPRMELLGLLIAANAAVTLVDELNIDISSVTFFCDNTSVLHWITHQKSLDPWVQKRVKSIHRVRQILEDKNLQPTFRFVPTNENPADIATRGATLSELKPISLWNNGPKFILLSIQLWPQTLEKSPKDPHEFHCYVLGITILQNPIHHDMPALESPDRYTSIVPYNVTNSLVTLVTVMQKVLRWIHTVVKSRNTRYPQRPYLYQSQHMKQFALAAIASDEVRKRNITYKYIIKDHYLDSESTLAVRVPECREIEKDKDGIYKYCNSYVNKKHKNMPKNLIYILRQHKLAELITMDSHKSLLHQGPKDTMRDINQRYWIPKLTALARKIRKHCVTCKRRHGRPYKYPYATELPSIRTQTCRPFQHVGLDYFGPISYKTAVGSTGKLWVMLVTCLITRAVHLEVVPDNTTCSFLLAMRRFIGRRGTPKTILSDNAPAFTLGYDMLNTDIRSMVNSSQTLTCYLASKEIDIKQITPFAPWQGGTYERIVALVKNMLYKTIGRLHLSYIEIESLIIECEGILNSRPITMNPINLSLPNHSSTANKGNMGITEKQTREYLKHLDSIRLQLWDEFYNEMYTGIKAPRYKSSAHSTVSPQPDHVVLVETPNLPRYRWPLARIIQLLPSKDGKLTFMPFQCDHPLANFINCPDLHDCHVTDLYLDGYKRKRNQQKDQLFQLELSTSLPKKPPALRRHVSTGSKEVVSRREGQLEDLVQLEGWIKEDHADKRFKNNDEIEKWVDEYFASQPAEFFHRGIHSLRERWHEVIDNDGDYILD</sequence>
<dbReference type="InterPro" id="IPR021109">
    <property type="entry name" value="Peptidase_aspartic_dom_sf"/>
</dbReference>
<evidence type="ECO:0000256" key="7">
    <source>
        <dbReference type="SAM" id="MobiDB-lite"/>
    </source>
</evidence>
<evidence type="ECO:0000256" key="6">
    <source>
        <dbReference type="ARBA" id="ARBA00022918"/>
    </source>
</evidence>
<feature type="compositionally biased region" description="Basic residues" evidence="7">
    <location>
        <begin position="635"/>
        <end position="646"/>
    </location>
</feature>
<dbReference type="PANTHER" id="PTHR47331:SF5">
    <property type="entry name" value="RIBONUCLEASE H"/>
    <property type="match status" value="1"/>
</dbReference>
<dbReference type="Pfam" id="PF17921">
    <property type="entry name" value="Integrase_H2C2"/>
    <property type="match status" value="1"/>
</dbReference>
<feature type="region of interest" description="Disordered" evidence="7">
    <location>
        <begin position="198"/>
        <end position="231"/>
    </location>
</feature>
<evidence type="ECO:0000256" key="2">
    <source>
        <dbReference type="ARBA" id="ARBA00022695"/>
    </source>
</evidence>
<dbReference type="SUPFAM" id="SSF56672">
    <property type="entry name" value="DNA/RNA polymerases"/>
    <property type="match status" value="1"/>
</dbReference>
<dbReference type="Gene3D" id="3.30.70.270">
    <property type="match status" value="1"/>
</dbReference>
<keyword evidence="3" id="KW-0540">Nuclease</keyword>
<evidence type="ECO:0000256" key="4">
    <source>
        <dbReference type="ARBA" id="ARBA00022759"/>
    </source>
</evidence>
<dbReference type="Gene3D" id="1.10.340.70">
    <property type="match status" value="1"/>
</dbReference>
<dbReference type="Proteomes" id="UP000230233">
    <property type="component" value="Chromosome IV"/>
</dbReference>
<dbReference type="Gene3D" id="3.30.420.10">
    <property type="entry name" value="Ribonuclease H-like superfamily/Ribonuclease H"/>
    <property type="match status" value="2"/>
</dbReference>
<dbReference type="GO" id="GO:0004190">
    <property type="term" value="F:aspartic-type endopeptidase activity"/>
    <property type="evidence" value="ECO:0007669"/>
    <property type="project" value="InterPro"/>
</dbReference>
<dbReference type="Gene3D" id="2.40.70.10">
    <property type="entry name" value="Acid Proteases"/>
    <property type="match status" value="1"/>
</dbReference>
<feature type="region of interest" description="Disordered" evidence="7">
    <location>
        <begin position="361"/>
        <end position="386"/>
    </location>
</feature>
<dbReference type="Pfam" id="PF00078">
    <property type="entry name" value="RVT_1"/>
    <property type="match status" value="1"/>
</dbReference>
<organism evidence="9 10">
    <name type="scientific">Caenorhabditis nigoni</name>
    <dbReference type="NCBI Taxonomy" id="1611254"/>
    <lineage>
        <taxon>Eukaryota</taxon>
        <taxon>Metazoa</taxon>
        <taxon>Ecdysozoa</taxon>
        <taxon>Nematoda</taxon>
        <taxon>Chromadorea</taxon>
        <taxon>Rhabditida</taxon>
        <taxon>Rhabditina</taxon>
        <taxon>Rhabditomorpha</taxon>
        <taxon>Rhabditoidea</taxon>
        <taxon>Rhabditidae</taxon>
        <taxon>Peloderinae</taxon>
        <taxon>Caenorhabditis</taxon>
    </lineage>
</organism>
<dbReference type="OrthoDB" id="8194935at2759"/>
<dbReference type="PANTHER" id="PTHR47331">
    <property type="entry name" value="PHD-TYPE DOMAIN-CONTAINING PROTEIN"/>
    <property type="match status" value="1"/>
</dbReference>
<dbReference type="GO" id="GO:0003964">
    <property type="term" value="F:RNA-directed DNA polymerase activity"/>
    <property type="evidence" value="ECO:0007669"/>
    <property type="project" value="UniProtKB-KW"/>
</dbReference>